<evidence type="ECO:0000259" key="13">
    <source>
        <dbReference type="PROSITE" id="PS50089"/>
    </source>
</evidence>
<dbReference type="STRING" id="3983.A0A2C9WBS2"/>
<dbReference type="Proteomes" id="UP000091857">
    <property type="component" value="Chromosome 2"/>
</dbReference>
<gene>
    <name evidence="15" type="ORF">MANES_02G074100v8</name>
</gene>
<evidence type="ECO:0000256" key="9">
    <source>
        <dbReference type="ARBA" id="ARBA00022833"/>
    </source>
</evidence>
<keyword evidence="6" id="KW-0479">Metal-binding</keyword>
<dbReference type="InterPro" id="IPR001841">
    <property type="entry name" value="Znf_RING"/>
</dbReference>
<dbReference type="UniPathway" id="UPA00143"/>
<dbReference type="AlphaFoldDB" id="A0A2C9WBS2"/>
<keyword evidence="9" id="KW-0862">Zinc</keyword>
<evidence type="ECO:0000256" key="10">
    <source>
        <dbReference type="ARBA" id="ARBA00024004"/>
    </source>
</evidence>
<dbReference type="EC" id="2.3.2.27" evidence="4"/>
<keyword evidence="7 11" id="KW-0863">Zinc-finger</keyword>
<evidence type="ECO:0000313" key="15">
    <source>
        <dbReference type="EMBL" id="OAY57142.1"/>
    </source>
</evidence>
<accession>A0A2C9WBS2</accession>
<feature type="compositionally biased region" description="Acidic residues" evidence="12">
    <location>
        <begin position="69"/>
        <end position="82"/>
    </location>
</feature>
<feature type="domain" description="SIAH-type" evidence="14">
    <location>
        <begin position="171"/>
        <end position="229"/>
    </location>
</feature>
<feature type="compositionally biased region" description="Acidic residues" evidence="12">
    <location>
        <begin position="36"/>
        <end position="61"/>
    </location>
</feature>
<dbReference type="OMA" id="MEIRIES"/>
<comment type="function">
    <text evidence="10">E3 ubiquitin-protein ligase that mediates ubiquitination and subsequent proteasomal degradation of target proteins. E3 ubiquitin ligases accept ubiquitin from an E2 ubiquitin-conjugating enzyme in the form of a thioester and then directly transfers the ubiquitin to targeted substrates. It probably triggers the ubiquitin-mediated degradation of different substrates.</text>
</comment>
<evidence type="ECO:0000256" key="6">
    <source>
        <dbReference type="ARBA" id="ARBA00022723"/>
    </source>
</evidence>
<dbReference type="GO" id="GO:0008270">
    <property type="term" value="F:zinc ion binding"/>
    <property type="evidence" value="ECO:0007669"/>
    <property type="project" value="UniProtKB-KW"/>
</dbReference>
<comment type="similarity">
    <text evidence="3">Belongs to the SINA (Seven in absentia) family.</text>
</comment>
<sequence length="384" mass="42989">MARFSVGGEADEGPSSPRRKRQKNRDSSEQPSWHDTEDENVEIVEEDDELLEEENDQSEEQQQERVEEHDLDEEEEGEEDDILLTPIVLPRSSNRPSPVRSRNGAICVTLTDTEVLDCPICYDSLTIPVFQCENGHTACSSCCKKIANKCPSCSLPIGYNRCRAIEKVLESVKLPCQNLMYGCGEMVLYSKKFDHDKTCTHAPCSCPLSGCNFIGSSRLLYQHVTRKHKGSATRFQYGNTFPVFFTINDKSLLLQEEKGVLFVLSNKAEILGNVITLSCIAPSSSDGEYFYELTAKMEGSSLKFQSFTKNIQKVNDEDIHAEEFLVVPNVYFGSYGQISLDLIIRRCDGYPANVQRRTRANAQSISTNIQRSTGANTQRSTGGV</sequence>
<evidence type="ECO:0000256" key="8">
    <source>
        <dbReference type="ARBA" id="ARBA00022786"/>
    </source>
</evidence>
<dbReference type="CDD" id="cd16571">
    <property type="entry name" value="RING-HC_SIAHs"/>
    <property type="match status" value="1"/>
</dbReference>
<dbReference type="Gramene" id="Manes.02G074100.1.v8.1">
    <property type="protein sequence ID" value="Manes.02G074100.1.v8.1.CDS"/>
    <property type="gene ID" value="Manes.02G074100.v8.1"/>
</dbReference>
<evidence type="ECO:0000256" key="11">
    <source>
        <dbReference type="PROSITE-ProRule" id="PRU00455"/>
    </source>
</evidence>
<protein>
    <recommendedName>
        <fullName evidence="4">RING-type E3 ubiquitin transferase</fullName>
        <ecNumber evidence="4">2.3.2.27</ecNumber>
    </recommendedName>
</protein>
<keyword evidence="16" id="KW-1185">Reference proteome</keyword>
<dbReference type="InterPro" id="IPR013010">
    <property type="entry name" value="Znf_SIAH"/>
</dbReference>
<evidence type="ECO:0000256" key="4">
    <source>
        <dbReference type="ARBA" id="ARBA00012483"/>
    </source>
</evidence>
<dbReference type="OrthoDB" id="830976at2759"/>
<dbReference type="Pfam" id="PF21361">
    <property type="entry name" value="Sina_ZnF"/>
    <property type="match status" value="1"/>
</dbReference>
<feature type="domain" description="RING-type" evidence="13">
    <location>
        <begin position="118"/>
        <end position="154"/>
    </location>
</feature>
<dbReference type="InterPro" id="IPR013083">
    <property type="entry name" value="Znf_RING/FYVE/PHD"/>
</dbReference>
<reference evidence="16" key="1">
    <citation type="journal article" date="2016" name="Nat. Biotechnol.">
        <title>Sequencing wild and cultivated cassava and related species reveals extensive interspecific hybridization and genetic diversity.</title>
        <authorList>
            <person name="Bredeson J.V."/>
            <person name="Lyons J.B."/>
            <person name="Prochnik S.E."/>
            <person name="Wu G.A."/>
            <person name="Ha C.M."/>
            <person name="Edsinger-Gonzales E."/>
            <person name="Grimwood J."/>
            <person name="Schmutz J."/>
            <person name="Rabbi I.Y."/>
            <person name="Egesi C."/>
            <person name="Nauluvula P."/>
            <person name="Lebot V."/>
            <person name="Ndunguru J."/>
            <person name="Mkamilo G."/>
            <person name="Bart R.S."/>
            <person name="Setter T.L."/>
            <person name="Gleadow R.M."/>
            <person name="Kulakow P."/>
            <person name="Ferguson M.E."/>
            <person name="Rounsley S."/>
            <person name="Rokhsar D.S."/>
        </authorList>
    </citation>
    <scope>NUCLEOTIDE SEQUENCE [LARGE SCALE GENOMIC DNA]</scope>
    <source>
        <strain evidence="16">cv. AM560-2</strain>
    </source>
</reference>
<name>A0A2C9WBS2_MANES</name>
<dbReference type="InterPro" id="IPR049548">
    <property type="entry name" value="Sina-like_RING"/>
</dbReference>
<dbReference type="Gene3D" id="3.30.40.10">
    <property type="entry name" value="Zinc/RING finger domain, C3HC4 (zinc finger)"/>
    <property type="match status" value="2"/>
</dbReference>
<dbReference type="EMBL" id="CM004388">
    <property type="protein sequence ID" value="OAY57142.1"/>
    <property type="molecule type" value="Genomic_DNA"/>
</dbReference>
<keyword evidence="5" id="KW-0808">Transferase</keyword>
<feature type="region of interest" description="Disordered" evidence="12">
    <location>
        <begin position="1"/>
        <end position="96"/>
    </location>
</feature>
<dbReference type="PANTHER" id="PTHR46632">
    <property type="entry name" value="E3 UBIQUITIN-PROTEIN LIGASE SINA-LIKE 4"/>
    <property type="match status" value="1"/>
</dbReference>
<dbReference type="GO" id="GO:0061630">
    <property type="term" value="F:ubiquitin protein ligase activity"/>
    <property type="evidence" value="ECO:0007669"/>
    <property type="project" value="UniProtKB-EC"/>
</dbReference>
<comment type="caution">
    <text evidence="15">The sequence shown here is derived from an EMBL/GenBank/DDBJ whole genome shotgun (WGS) entry which is preliminary data.</text>
</comment>
<keyword evidence="8" id="KW-0833">Ubl conjugation pathway</keyword>
<dbReference type="SUPFAM" id="SSF57850">
    <property type="entry name" value="RING/U-box"/>
    <property type="match status" value="1"/>
</dbReference>
<evidence type="ECO:0000259" key="14">
    <source>
        <dbReference type="PROSITE" id="PS51081"/>
    </source>
</evidence>
<organism evidence="15 16">
    <name type="scientific">Manihot esculenta</name>
    <name type="common">Cassava</name>
    <name type="synonym">Jatropha manihot</name>
    <dbReference type="NCBI Taxonomy" id="3983"/>
    <lineage>
        <taxon>Eukaryota</taxon>
        <taxon>Viridiplantae</taxon>
        <taxon>Streptophyta</taxon>
        <taxon>Embryophyta</taxon>
        <taxon>Tracheophyta</taxon>
        <taxon>Spermatophyta</taxon>
        <taxon>Magnoliopsida</taxon>
        <taxon>eudicotyledons</taxon>
        <taxon>Gunneridae</taxon>
        <taxon>Pentapetalae</taxon>
        <taxon>rosids</taxon>
        <taxon>fabids</taxon>
        <taxon>Malpighiales</taxon>
        <taxon>Euphorbiaceae</taxon>
        <taxon>Crotonoideae</taxon>
        <taxon>Manihoteae</taxon>
        <taxon>Manihot</taxon>
    </lineage>
</organism>
<evidence type="ECO:0000313" key="16">
    <source>
        <dbReference type="Proteomes" id="UP000091857"/>
    </source>
</evidence>
<dbReference type="Pfam" id="PF21362">
    <property type="entry name" value="Sina_RING"/>
    <property type="match status" value="1"/>
</dbReference>
<dbReference type="PANTHER" id="PTHR46632:SF16">
    <property type="entry name" value="E3 UBIQUITIN-PROTEIN LIGASE SINA-LIKE 10"/>
    <property type="match status" value="1"/>
</dbReference>
<dbReference type="InterPro" id="IPR044286">
    <property type="entry name" value="SINL_plant"/>
</dbReference>
<dbReference type="PROSITE" id="PS51081">
    <property type="entry name" value="ZF_SIAH"/>
    <property type="match status" value="1"/>
</dbReference>
<evidence type="ECO:0000256" key="7">
    <source>
        <dbReference type="ARBA" id="ARBA00022771"/>
    </source>
</evidence>
<comment type="pathway">
    <text evidence="2">Protein modification; protein ubiquitination.</text>
</comment>
<evidence type="ECO:0000256" key="2">
    <source>
        <dbReference type="ARBA" id="ARBA00004906"/>
    </source>
</evidence>
<dbReference type="GO" id="GO:0016567">
    <property type="term" value="P:protein ubiquitination"/>
    <property type="evidence" value="ECO:0007669"/>
    <property type="project" value="UniProtKB-UniPathway"/>
</dbReference>
<dbReference type="SUPFAM" id="SSF49599">
    <property type="entry name" value="TRAF domain-like"/>
    <property type="match status" value="1"/>
</dbReference>
<proteinExistence type="inferred from homology"/>
<evidence type="ECO:0000256" key="5">
    <source>
        <dbReference type="ARBA" id="ARBA00022679"/>
    </source>
</evidence>
<evidence type="ECO:0000256" key="12">
    <source>
        <dbReference type="SAM" id="MobiDB-lite"/>
    </source>
</evidence>
<evidence type="ECO:0000256" key="3">
    <source>
        <dbReference type="ARBA" id="ARBA00009119"/>
    </source>
</evidence>
<comment type="catalytic activity">
    <reaction evidence="1">
        <text>S-ubiquitinyl-[E2 ubiquitin-conjugating enzyme]-L-cysteine + [acceptor protein]-L-lysine = [E2 ubiquitin-conjugating enzyme]-L-cysteine + N(6)-ubiquitinyl-[acceptor protein]-L-lysine.</text>
        <dbReference type="EC" id="2.3.2.27"/>
    </reaction>
</comment>
<feature type="compositionally biased region" description="Basic and acidic residues" evidence="12">
    <location>
        <begin position="24"/>
        <end position="35"/>
    </location>
</feature>
<evidence type="ECO:0000256" key="1">
    <source>
        <dbReference type="ARBA" id="ARBA00000900"/>
    </source>
</evidence>
<dbReference type="PROSITE" id="PS50089">
    <property type="entry name" value="ZF_RING_2"/>
    <property type="match status" value="1"/>
</dbReference>